<name>W6RJV1_9HYPH</name>
<evidence type="ECO:0000313" key="2">
    <source>
        <dbReference type="Proteomes" id="UP000019443"/>
    </source>
</evidence>
<geneLocation type="plasmid" evidence="1 2">
    <name>pLPU83c</name>
</geneLocation>
<keyword evidence="1" id="KW-0614">Plasmid</keyword>
<dbReference type="PATRIC" id="fig|348824.6.peg.5321"/>
<dbReference type="EMBL" id="HG916854">
    <property type="protein sequence ID" value="CDM61134.1"/>
    <property type="molecule type" value="Genomic_DNA"/>
</dbReference>
<reference evidence="1" key="1">
    <citation type="submission" date="2013-11" db="EMBL/GenBank/DDBJ databases">
        <title>Draft genome sequence of the broad-host-range Rhizobium sp. LPU83 strain, a member of the low-genetic diversity Oregon-like Rhizobium sp. group.</title>
        <authorList>
            <person name="Wibberg D."/>
            <person name="Puehler A."/>
            <person name="Schlueter A."/>
        </authorList>
    </citation>
    <scope>NUCLEOTIDE SEQUENCE [LARGE SCALE GENOMIC DNA]</scope>
    <source>
        <strain evidence="1">LPU83</strain>
        <plasmid evidence="1">pLPU83c</plasmid>
    </source>
</reference>
<protein>
    <submittedName>
        <fullName evidence="1">Uncharacterized protein</fullName>
    </submittedName>
</protein>
<gene>
    <name evidence="1" type="ORF">LPU83_pLPU83c_0572</name>
</gene>
<evidence type="ECO:0000313" key="1">
    <source>
        <dbReference type="EMBL" id="CDM61134.1"/>
    </source>
</evidence>
<keyword evidence="2" id="KW-1185">Reference proteome</keyword>
<dbReference type="AlphaFoldDB" id="W6RJV1"/>
<dbReference type="KEGG" id="rhl:LPU83_pLPU83c_0572"/>
<proteinExistence type="predicted"/>
<sequence>MISPDLATKDNGPEFGPLRDAWANAVIVNMVSSDDES</sequence>
<accession>W6RJV1</accession>
<organism evidence="1 2">
    <name type="scientific">Rhizobium favelukesii</name>
    <dbReference type="NCBI Taxonomy" id="348824"/>
    <lineage>
        <taxon>Bacteria</taxon>
        <taxon>Pseudomonadati</taxon>
        <taxon>Pseudomonadota</taxon>
        <taxon>Alphaproteobacteria</taxon>
        <taxon>Hyphomicrobiales</taxon>
        <taxon>Rhizobiaceae</taxon>
        <taxon>Rhizobium/Agrobacterium group</taxon>
        <taxon>Rhizobium</taxon>
    </lineage>
</organism>
<dbReference type="HOGENOM" id="CLU_3347794_0_0_5"/>
<dbReference type="Proteomes" id="UP000019443">
    <property type="component" value="Plasmid pLPU83c"/>
</dbReference>